<comment type="cofactor">
    <cofactor evidence="1 11">
        <name>Zn(2+)</name>
        <dbReference type="ChEBI" id="CHEBI:29105"/>
    </cofactor>
</comment>
<gene>
    <name evidence="13" type="ORF">AMJ44_02830</name>
</gene>
<feature type="transmembrane region" description="Helical" evidence="11">
    <location>
        <begin position="271"/>
        <end position="293"/>
    </location>
</feature>
<evidence type="ECO:0000256" key="2">
    <source>
        <dbReference type="ARBA" id="ARBA00004141"/>
    </source>
</evidence>
<dbReference type="Proteomes" id="UP000051861">
    <property type="component" value="Unassembled WGS sequence"/>
</dbReference>
<dbReference type="GO" id="GO:0046872">
    <property type="term" value="F:metal ion binding"/>
    <property type="evidence" value="ECO:0007669"/>
    <property type="project" value="UniProtKB-KW"/>
</dbReference>
<proteinExistence type="inferred from homology"/>
<dbReference type="PANTHER" id="PTHR42837:SF2">
    <property type="entry name" value="MEMBRANE METALLOPROTEASE ARASP2, CHLOROPLASTIC-RELATED"/>
    <property type="match status" value="1"/>
</dbReference>
<keyword evidence="9 11" id="KW-0482">Metalloprotease</keyword>
<evidence type="ECO:0000256" key="9">
    <source>
        <dbReference type="ARBA" id="ARBA00023049"/>
    </source>
</evidence>
<keyword evidence="5 11" id="KW-0812">Transmembrane</keyword>
<evidence type="ECO:0000313" key="14">
    <source>
        <dbReference type="Proteomes" id="UP000051861"/>
    </source>
</evidence>
<comment type="similarity">
    <text evidence="3 11">Belongs to the peptidase M50B family.</text>
</comment>
<reference evidence="13 14" key="1">
    <citation type="journal article" date="2015" name="Microbiome">
        <title>Genomic resolution of linkages in carbon, nitrogen, and sulfur cycling among widespread estuary sediment bacteria.</title>
        <authorList>
            <person name="Baker B.J."/>
            <person name="Lazar C.S."/>
            <person name="Teske A.P."/>
            <person name="Dick G.J."/>
        </authorList>
    </citation>
    <scope>NUCLEOTIDE SEQUENCE [LARGE SCALE GENOMIC DNA]</scope>
    <source>
        <strain evidence="13">DG_54_3</strain>
    </source>
</reference>
<feature type="transmembrane region" description="Helical" evidence="11">
    <location>
        <begin position="322"/>
        <end position="343"/>
    </location>
</feature>
<feature type="transmembrane region" description="Helical" evidence="11">
    <location>
        <begin position="230"/>
        <end position="250"/>
    </location>
</feature>
<evidence type="ECO:0000256" key="4">
    <source>
        <dbReference type="ARBA" id="ARBA00022670"/>
    </source>
</evidence>
<comment type="subcellular location">
    <subcellularLocation>
        <location evidence="2">Membrane</location>
        <topology evidence="2">Multi-pass membrane protein</topology>
    </subcellularLocation>
</comment>
<dbReference type="Pfam" id="PF02163">
    <property type="entry name" value="Peptidase_M50"/>
    <property type="match status" value="1"/>
</dbReference>
<organism evidence="13 14">
    <name type="scientific">candidate division WOR-1 bacterium DG_54_3</name>
    <dbReference type="NCBI Taxonomy" id="1703775"/>
    <lineage>
        <taxon>Bacteria</taxon>
        <taxon>Bacillati</taxon>
        <taxon>Saganbacteria</taxon>
    </lineage>
</organism>
<evidence type="ECO:0000256" key="11">
    <source>
        <dbReference type="RuleBase" id="RU362031"/>
    </source>
</evidence>
<dbReference type="SMART" id="SM00228">
    <property type="entry name" value="PDZ"/>
    <property type="match status" value="1"/>
</dbReference>
<keyword evidence="7 11" id="KW-0862">Zinc</keyword>
<dbReference type="EC" id="3.4.24.-" evidence="11"/>
<dbReference type="InterPro" id="IPR004387">
    <property type="entry name" value="Pept_M50_Zn"/>
</dbReference>
<dbReference type="InterPro" id="IPR001478">
    <property type="entry name" value="PDZ"/>
</dbReference>
<dbReference type="EMBL" id="LIZX01000016">
    <property type="protein sequence ID" value="KPJ69700.1"/>
    <property type="molecule type" value="Genomic_DNA"/>
</dbReference>
<dbReference type="Gene3D" id="2.30.42.10">
    <property type="match status" value="1"/>
</dbReference>
<name>A0A0S7Y4Z8_UNCSA</name>
<dbReference type="AlphaFoldDB" id="A0A0S7Y4Z8"/>
<dbReference type="Pfam" id="PF17820">
    <property type="entry name" value="PDZ_6"/>
    <property type="match status" value="1"/>
</dbReference>
<dbReference type="GO" id="GO:0006508">
    <property type="term" value="P:proteolysis"/>
    <property type="evidence" value="ECO:0007669"/>
    <property type="project" value="UniProtKB-KW"/>
</dbReference>
<evidence type="ECO:0000259" key="12">
    <source>
        <dbReference type="PROSITE" id="PS50106"/>
    </source>
</evidence>
<dbReference type="CDD" id="cd06163">
    <property type="entry name" value="S2P-M50_PDZ_RseP-like"/>
    <property type="match status" value="1"/>
</dbReference>
<sequence length="348" mass="38333">MFLTIISFIFVFSVITVVHEAGHLYFAKRAGIRVHEFGIGFGPTLFSLRHNNTNYKLNILPILGYVKIAGIDTEDPQEKETPENEKYYNKSVGQKFKSIFAGPMMNLLLGFTIFSLVFMFAGVPVGISNVISTINPGSEAAKIGLQSGDQLVSINGKVYDKPEEAIAVIHQSADKELLLGIQRNGRHLSLKATPTYNKRLKIGLIGFSLKPVYEKAGIFSAIYYGLRETAGLILLILVLLGRLLVGKLSIGDLAGPVGIAQITGQYAHHGFLSLLSFLAFFSVNIAIINLLPIPALDGGRLFFVLVELIRRKPLDIEKENKIHYVGLFVLLGLIAILTINDVIRIFHQ</sequence>
<evidence type="ECO:0000256" key="6">
    <source>
        <dbReference type="ARBA" id="ARBA00022801"/>
    </source>
</evidence>
<feature type="transmembrane region" description="Helical" evidence="11">
    <location>
        <begin position="6"/>
        <end position="26"/>
    </location>
</feature>
<dbReference type="InterPro" id="IPR036034">
    <property type="entry name" value="PDZ_sf"/>
</dbReference>
<keyword evidence="11" id="KW-0479">Metal-binding</keyword>
<keyword evidence="10 11" id="KW-0472">Membrane</keyword>
<dbReference type="SUPFAM" id="SSF50156">
    <property type="entry name" value="PDZ domain-like"/>
    <property type="match status" value="1"/>
</dbReference>
<feature type="transmembrane region" description="Helical" evidence="11">
    <location>
        <begin position="107"/>
        <end position="127"/>
    </location>
</feature>
<keyword evidence="6 11" id="KW-0378">Hydrolase</keyword>
<evidence type="ECO:0000256" key="7">
    <source>
        <dbReference type="ARBA" id="ARBA00022833"/>
    </source>
</evidence>
<accession>A0A0S7Y4Z8</accession>
<evidence type="ECO:0000256" key="5">
    <source>
        <dbReference type="ARBA" id="ARBA00022692"/>
    </source>
</evidence>
<evidence type="ECO:0000256" key="10">
    <source>
        <dbReference type="ARBA" id="ARBA00023136"/>
    </source>
</evidence>
<feature type="domain" description="PDZ" evidence="12">
    <location>
        <begin position="122"/>
        <end position="185"/>
    </location>
</feature>
<dbReference type="PATRIC" id="fig|1703775.3.peg.407"/>
<dbReference type="NCBIfam" id="TIGR00054">
    <property type="entry name" value="RIP metalloprotease RseP"/>
    <property type="match status" value="1"/>
</dbReference>
<evidence type="ECO:0000256" key="3">
    <source>
        <dbReference type="ARBA" id="ARBA00007931"/>
    </source>
</evidence>
<dbReference type="PROSITE" id="PS50106">
    <property type="entry name" value="PDZ"/>
    <property type="match status" value="1"/>
</dbReference>
<keyword evidence="8 11" id="KW-1133">Transmembrane helix</keyword>
<keyword evidence="4" id="KW-0645">Protease</keyword>
<dbReference type="InterPro" id="IPR041489">
    <property type="entry name" value="PDZ_6"/>
</dbReference>
<evidence type="ECO:0000313" key="13">
    <source>
        <dbReference type="EMBL" id="KPJ69700.1"/>
    </source>
</evidence>
<dbReference type="GO" id="GO:0016020">
    <property type="term" value="C:membrane"/>
    <property type="evidence" value="ECO:0007669"/>
    <property type="project" value="UniProtKB-SubCell"/>
</dbReference>
<dbReference type="PANTHER" id="PTHR42837">
    <property type="entry name" value="REGULATOR OF SIGMA-E PROTEASE RSEP"/>
    <property type="match status" value="1"/>
</dbReference>
<evidence type="ECO:0000256" key="1">
    <source>
        <dbReference type="ARBA" id="ARBA00001947"/>
    </source>
</evidence>
<comment type="caution">
    <text evidence="13">The sequence shown here is derived from an EMBL/GenBank/DDBJ whole genome shotgun (WGS) entry which is preliminary data.</text>
</comment>
<evidence type="ECO:0000256" key="8">
    <source>
        <dbReference type="ARBA" id="ARBA00022989"/>
    </source>
</evidence>
<protein>
    <recommendedName>
        <fullName evidence="11">Zinc metalloprotease</fullName>
        <ecNumber evidence="11">3.4.24.-</ecNumber>
    </recommendedName>
</protein>
<dbReference type="GO" id="GO:0004222">
    <property type="term" value="F:metalloendopeptidase activity"/>
    <property type="evidence" value="ECO:0007669"/>
    <property type="project" value="InterPro"/>
</dbReference>
<dbReference type="InterPro" id="IPR008915">
    <property type="entry name" value="Peptidase_M50"/>
</dbReference>